<keyword evidence="3" id="KW-1185">Reference proteome</keyword>
<evidence type="ECO:0000313" key="3">
    <source>
        <dbReference type="Proteomes" id="UP000013827"/>
    </source>
</evidence>
<keyword evidence="1" id="KW-1133">Transmembrane helix</keyword>
<feature type="transmembrane region" description="Helical" evidence="1">
    <location>
        <begin position="415"/>
        <end position="439"/>
    </location>
</feature>
<dbReference type="PaxDb" id="2903-EOD22694"/>
<reference evidence="2" key="2">
    <citation type="submission" date="2024-10" db="UniProtKB">
        <authorList>
            <consortium name="EnsemblProtists"/>
        </authorList>
    </citation>
    <scope>IDENTIFICATION</scope>
</reference>
<protein>
    <recommendedName>
        <fullName evidence="4">Fe/B12 periplasmic-binding domain-containing protein</fullName>
    </recommendedName>
</protein>
<name>A0A0D3JGQ9_EMIH1</name>
<keyword evidence="1" id="KW-0812">Transmembrane</keyword>
<reference evidence="3" key="1">
    <citation type="journal article" date="2013" name="Nature">
        <title>Pan genome of the phytoplankton Emiliania underpins its global distribution.</title>
        <authorList>
            <person name="Read B.A."/>
            <person name="Kegel J."/>
            <person name="Klute M.J."/>
            <person name="Kuo A."/>
            <person name="Lefebvre S.C."/>
            <person name="Maumus F."/>
            <person name="Mayer C."/>
            <person name="Miller J."/>
            <person name="Monier A."/>
            <person name="Salamov A."/>
            <person name="Young J."/>
            <person name="Aguilar M."/>
            <person name="Claverie J.M."/>
            <person name="Frickenhaus S."/>
            <person name="Gonzalez K."/>
            <person name="Herman E.K."/>
            <person name="Lin Y.C."/>
            <person name="Napier J."/>
            <person name="Ogata H."/>
            <person name="Sarno A.F."/>
            <person name="Shmutz J."/>
            <person name="Schroeder D."/>
            <person name="de Vargas C."/>
            <person name="Verret F."/>
            <person name="von Dassow P."/>
            <person name="Valentin K."/>
            <person name="Van de Peer Y."/>
            <person name="Wheeler G."/>
            <person name="Dacks J.B."/>
            <person name="Delwiche C.F."/>
            <person name="Dyhrman S.T."/>
            <person name="Glockner G."/>
            <person name="John U."/>
            <person name="Richards T."/>
            <person name="Worden A.Z."/>
            <person name="Zhang X."/>
            <person name="Grigoriev I.V."/>
            <person name="Allen A.E."/>
            <person name="Bidle K."/>
            <person name="Borodovsky M."/>
            <person name="Bowler C."/>
            <person name="Brownlee C."/>
            <person name="Cock J.M."/>
            <person name="Elias M."/>
            <person name="Gladyshev V.N."/>
            <person name="Groth M."/>
            <person name="Guda C."/>
            <person name="Hadaegh A."/>
            <person name="Iglesias-Rodriguez M.D."/>
            <person name="Jenkins J."/>
            <person name="Jones B.M."/>
            <person name="Lawson T."/>
            <person name="Leese F."/>
            <person name="Lindquist E."/>
            <person name="Lobanov A."/>
            <person name="Lomsadze A."/>
            <person name="Malik S.B."/>
            <person name="Marsh M.E."/>
            <person name="Mackinder L."/>
            <person name="Mock T."/>
            <person name="Mueller-Roeber B."/>
            <person name="Pagarete A."/>
            <person name="Parker M."/>
            <person name="Probert I."/>
            <person name="Quesneville H."/>
            <person name="Raines C."/>
            <person name="Rensing S.A."/>
            <person name="Riano-Pachon D.M."/>
            <person name="Richier S."/>
            <person name="Rokitta S."/>
            <person name="Shiraiwa Y."/>
            <person name="Soanes D.M."/>
            <person name="van der Giezen M."/>
            <person name="Wahlund T.M."/>
            <person name="Williams B."/>
            <person name="Wilson W."/>
            <person name="Wolfe G."/>
            <person name="Wurch L.L."/>
        </authorList>
    </citation>
    <scope>NUCLEOTIDE SEQUENCE</scope>
</reference>
<sequence length="460" mass="50197">MLSQFALAASGAFPVTYKNCGVENTLQATPEKVVTMNQGSLEFMLSMGLQDRIVGTRGVPSVLDPIWPKYKEAYEGIPIMTGADGNSYPSDAEVRTANADFIFADWRSAFSEYAWNNDTMRQWASVGECGGKNSDFWPLGENKTYIDKGRAPGYERKGEIESYCRPQLHANGIGTFLSAVSCEDPTLRAKPTQETLYKTIKTMGEIFNVPTVASQLETEIKSDFAIAQQTLQKAAGHSLTAVWLDCISCCQDEPELSVFVGSGGGAPQMIMQEAGFTNLFKDRENSWACVTVADIIKAEPDVMIVVEAGFDPALDKIEFMHNHADFCDAHYVKNADYIKFPFSASTVGPRVGAAALDMVGAALKVTTGNTPMNFNSGVDFFDPQVLVEHTKDLLCPLPADYWKVKPNDDSDGLPAWAIALIAVFSSLFVLVLGGACYIVRREKQGKPIFTEVVNDAAQKA</sequence>
<dbReference type="SUPFAM" id="SSF53807">
    <property type="entry name" value="Helical backbone' metal receptor"/>
    <property type="match status" value="2"/>
</dbReference>
<dbReference type="HOGENOM" id="CLU_038034_7_3_1"/>
<dbReference type="EnsemblProtists" id="EOD22694">
    <property type="protein sequence ID" value="EOD22694"/>
    <property type="gene ID" value="EMIHUDRAFT_194991"/>
</dbReference>
<dbReference type="GeneID" id="17268266"/>
<accession>A0A0D3JGQ9</accession>
<organism evidence="2 3">
    <name type="scientific">Emiliania huxleyi (strain CCMP1516)</name>
    <dbReference type="NCBI Taxonomy" id="280463"/>
    <lineage>
        <taxon>Eukaryota</taxon>
        <taxon>Haptista</taxon>
        <taxon>Haptophyta</taxon>
        <taxon>Prymnesiophyceae</taxon>
        <taxon>Isochrysidales</taxon>
        <taxon>Noelaerhabdaceae</taxon>
        <taxon>Emiliania</taxon>
    </lineage>
</organism>
<dbReference type="PANTHER" id="PTHR30535:SF7">
    <property type="entry name" value="IRON(III) DICITRATE-BINDING PROTEIN"/>
    <property type="match status" value="1"/>
</dbReference>
<dbReference type="Gene3D" id="3.40.50.1980">
    <property type="entry name" value="Nitrogenase molybdenum iron protein domain"/>
    <property type="match status" value="2"/>
</dbReference>
<evidence type="ECO:0008006" key="4">
    <source>
        <dbReference type="Google" id="ProtNLM"/>
    </source>
</evidence>
<dbReference type="eggNOG" id="ENOG502S1SQ">
    <property type="taxonomic scope" value="Eukaryota"/>
</dbReference>
<dbReference type="InterPro" id="IPR050902">
    <property type="entry name" value="ABC_Transporter_SBP"/>
</dbReference>
<dbReference type="PANTHER" id="PTHR30535">
    <property type="entry name" value="VITAMIN B12-BINDING PROTEIN"/>
    <property type="match status" value="1"/>
</dbReference>
<dbReference type="KEGG" id="ehx:EMIHUDRAFT_194991"/>
<evidence type="ECO:0000313" key="2">
    <source>
        <dbReference type="EnsemblProtists" id="EOD22694"/>
    </source>
</evidence>
<dbReference type="AlphaFoldDB" id="A0A0D3JGQ9"/>
<dbReference type="RefSeq" id="XP_005775123.1">
    <property type="nucleotide sequence ID" value="XM_005775066.1"/>
</dbReference>
<keyword evidence="1" id="KW-0472">Membrane</keyword>
<proteinExistence type="predicted"/>
<evidence type="ECO:0000256" key="1">
    <source>
        <dbReference type="SAM" id="Phobius"/>
    </source>
</evidence>
<dbReference type="Proteomes" id="UP000013827">
    <property type="component" value="Unassembled WGS sequence"/>
</dbReference>